<sequence>MTALRLAHRRLASRSLAIGQTALAALAAWYLCAWLLPDPQPVFACIATVIAIGATHGQHGQRALHLIAGVVLGLTLSAVLVHLIGTGPWQLAMLVVVAMSVAVLFNGSDLVIGESAVSAMLLLMIGGTNAPNRILEAVIGGLVALAVVVVFPPKAILHVGRAGQAVMAALGQSLERVATALAADDADKAEAALTQARSIDGLLDALDDALEMGRETVRTAPTRFAEREPVERYGRSLEQLDLAVRNTRVLARHAHRALRSGTAPVGAAASVTDLARAVWDLAAAYDEPARAALAREHAARAAANAGTDALGESVRSTAVDLMRAAELVVGAPDELPTEEILLGLEPQAEVVALAGVRSGRRADSTRDSSDSIASAA</sequence>
<dbReference type="AlphaFoldDB" id="A0A660KZT2"/>
<protein>
    <submittedName>
        <fullName evidence="7">Uncharacterized membrane protein YgaE (UPF0421/DUF939 family)</fullName>
    </submittedName>
</protein>
<comment type="caution">
    <text evidence="7">The sequence shown here is derived from an EMBL/GenBank/DDBJ whole genome shotgun (WGS) entry which is preliminary data.</text>
</comment>
<evidence type="ECO:0000256" key="1">
    <source>
        <dbReference type="ARBA" id="ARBA00004141"/>
    </source>
</evidence>
<gene>
    <name evidence="7" type="ORF">C8N24_4693</name>
</gene>
<keyword evidence="4 5" id="KW-0472">Membrane</keyword>
<feature type="transmembrane region" description="Helical" evidence="5">
    <location>
        <begin position="63"/>
        <end position="84"/>
    </location>
</feature>
<keyword evidence="8" id="KW-1185">Reference proteome</keyword>
<reference evidence="7 8" key="1">
    <citation type="submission" date="2018-10" db="EMBL/GenBank/DDBJ databases">
        <title>Genomic Encyclopedia of Archaeal and Bacterial Type Strains, Phase II (KMG-II): from individual species to whole genera.</title>
        <authorList>
            <person name="Goeker M."/>
        </authorList>
    </citation>
    <scope>NUCLEOTIDE SEQUENCE [LARGE SCALE GENOMIC DNA]</scope>
    <source>
        <strain evidence="7 8">DSM 14954</strain>
    </source>
</reference>
<evidence type="ECO:0000259" key="6">
    <source>
        <dbReference type="Pfam" id="PF13515"/>
    </source>
</evidence>
<dbReference type="Proteomes" id="UP000278962">
    <property type="component" value="Unassembled WGS sequence"/>
</dbReference>
<proteinExistence type="predicted"/>
<accession>A0A660KZT2</accession>
<dbReference type="OrthoDB" id="5244102at2"/>
<keyword evidence="2 5" id="KW-0812">Transmembrane</keyword>
<dbReference type="RefSeq" id="WP_121254612.1">
    <property type="nucleotide sequence ID" value="NZ_RBIL01000002.1"/>
</dbReference>
<evidence type="ECO:0000256" key="4">
    <source>
        <dbReference type="ARBA" id="ARBA00023136"/>
    </source>
</evidence>
<dbReference type="EMBL" id="RBIL01000002">
    <property type="protein sequence ID" value="RKQ86678.1"/>
    <property type="molecule type" value="Genomic_DNA"/>
</dbReference>
<comment type="subcellular location">
    <subcellularLocation>
        <location evidence="1">Membrane</location>
        <topology evidence="1">Multi-pass membrane protein</topology>
    </subcellularLocation>
</comment>
<evidence type="ECO:0000256" key="2">
    <source>
        <dbReference type="ARBA" id="ARBA00022692"/>
    </source>
</evidence>
<organism evidence="7 8">
    <name type="scientific">Solirubrobacter pauli</name>
    <dbReference type="NCBI Taxonomy" id="166793"/>
    <lineage>
        <taxon>Bacteria</taxon>
        <taxon>Bacillati</taxon>
        <taxon>Actinomycetota</taxon>
        <taxon>Thermoleophilia</taxon>
        <taxon>Solirubrobacterales</taxon>
        <taxon>Solirubrobacteraceae</taxon>
        <taxon>Solirubrobacter</taxon>
    </lineage>
</organism>
<dbReference type="InterPro" id="IPR049453">
    <property type="entry name" value="Memb_transporter_dom"/>
</dbReference>
<evidence type="ECO:0000313" key="8">
    <source>
        <dbReference type="Proteomes" id="UP000278962"/>
    </source>
</evidence>
<feature type="transmembrane region" description="Helical" evidence="5">
    <location>
        <begin position="133"/>
        <end position="151"/>
    </location>
</feature>
<evidence type="ECO:0000256" key="5">
    <source>
        <dbReference type="SAM" id="Phobius"/>
    </source>
</evidence>
<feature type="domain" description="Integral membrane bound transporter" evidence="6">
    <location>
        <begin position="30"/>
        <end position="147"/>
    </location>
</feature>
<keyword evidence="3 5" id="KW-1133">Transmembrane helix</keyword>
<evidence type="ECO:0000256" key="3">
    <source>
        <dbReference type="ARBA" id="ARBA00022989"/>
    </source>
</evidence>
<dbReference type="Pfam" id="PF13515">
    <property type="entry name" value="FUSC_2"/>
    <property type="match status" value="1"/>
</dbReference>
<evidence type="ECO:0000313" key="7">
    <source>
        <dbReference type="EMBL" id="RKQ86678.1"/>
    </source>
</evidence>
<name>A0A660KZT2_9ACTN</name>
<dbReference type="GO" id="GO:0016020">
    <property type="term" value="C:membrane"/>
    <property type="evidence" value="ECO:0007669"/>
    <property type="project" value="UniProtKB-SubCell"/>
</dbReference>
<feature type="transmembrane region" description="Helical" evidence="5">
    <location>
        <begin position="91"/>
        <end position="113"/>
    </location>
</feature>